<dbReference type="Gene3D" id="1.20.120.430">
    <property type="entry name" value="tRNA modification GTPase MnmE domain 2"/>
    <property type="match status" value="1"/>
</dbReference>
<dbReference type="InterPro" id="IPR018948">
    <property type="entry name" value="GTP-bd_TrmE_N"/>
</dbReference>
<dbReference type="Pfam" id="PF01926">
    <property type="entry name" value="MMR_HSR1"/>
    <property type="match status" value="1"/>
</dbReference>
<dbReference type="Gene3D" id="3.40.50.300">
    <property type="entry name" value="P-loop containing nucleotide triphosphate hydrolases"/>
    <property type="match status" value="1"/>
</dbReference>
<organism evidence="9 10">
    <name type="scientific">Achaetomium macrosporum</name>
    <dbReference type="NCBI Taxonomy" id="79813"/>
    <lineage>
        <taxon>Eukaryota</taxon>
        <taxon>Fungi</taxon>
        <taxon>Dikarya</taxon>
        <taxon>Ascomycota</taxon>
        <taxon>Pezizomycotina</taxon>
        <taxon>Sordariomycetes</taxon>
        <taxon>Sordariomycetidae</taxon>
        <taxon>Sordariales</taxon>
        <taxon>Chaetomiaceae</taxon>
        <taxon>Achaetomium</taxon>
    </lineage>
</organism>
<comment type="similarity">
    <text evidence="2">Belongs to the TRAFAC class TrmE-Era-EngA-EngB-Septin-like GTPase superfamily. TrmE GTPase family.</text>
</comment>
<dbReference type="GO" id="GO:0005525">
    <property type="term" value="F:GTP binding"/>
    <property type="evidence" value="ECO:0007669"/>
    <property type="project" value="UniProtKB-KW"/>
</dbReference>
<evidence type="ECO:0000256" key="5">
    <source>
        <dbReference type="ARBA" id="ARBA00023134"/>
    </source>
</evidence>
<dbReference type="InterPro" id="IPR027266">
    <property type="entry name" value="TrmE/GcvT-like"/>
</dbReference>
<feature type="domain" description="MnmE helical" evidence="8">
    <location>
        <begin position="184"/>
        <end position="568"/>
    </location>
</feature>
<dbReference type="HAMAP" id="MF_00379">
    <property type="entry name" value="GTPase_MnmE"/>
    <property type="match status" value="1"/>
</dbReference>
<evidence type="ECO:0000256" key="3">
    <source>
        <dbReference type="ARBA" id="ARBA00022694"/>
    </source>
</evidence>
<keyword evidence="4" id="KW-0547">Nucleotide-binding</keyword>
<reference evidence="9" key="1">
    <citation type="journal article" date="2023" name="Mol. Phylogenet. Evol.">
        <title>Genome-scale phylogeny and comparative genomics of the fungal order Sordariales.</title>
        <authorList>
            <person name="Hensen N."/>
            <person name="Bonometti L."/>
            <person name="Westerberg I."/>
            <person name="Brannstrom I.O."/>
            <person name="Guillou S."/>
            <person name="Cros-Aarteil S."/>
            <person name="Calhoun S."/>
            <person name="Haridas S."/>
            <person name="Kuo A."/>
            <person name="Mondo S."/>
            <person name="Pangilinan J."/>
            <person name="Riley R."/>
            <person name="LaButti K."/>
            <person name="Andreopoulos B."/>
            <person name="Lipzen A."/>
            <person name="Chen C."/>
            <person name="Yan M."/>
            <person name="Daum C."/>
            <person name="Ng V."/>
            <person name="Clum A."/>
            <person name="Steindorff A."/>
            <person name="Ohm R.A."/>
            <person name="Martin F."/>
            <person name="Silar P."/>
            <person name="Natvig D.O."/>
            <person name="Lalanne C."/>
            <person name="Gautier V."/>
            <person name="Ament-Velasquez S.L."/>
            <person name="Kruys A."/>
            <person name="Hutchinson M.I."/>
            <person name="Powell A.J."/>
            <person name="Barry K."/>
            <person name="Miller A.N."/>
            <person name="Grigoriev I.V."/>
            <person name="Debuchy R."/>
            <person name="Gladieux P."/>
            <person name="Hiltunen Thoren M."/>
            <person name="Johannesson H."/>
        </authorList>
    </citation>
    <scope>NUCLEOTIDE SEQUENCE</scope>
    <source>
        <strain evidence="9">CBS 532.94</strain>
    </source>
</reference>
<dbReference type="Pfam" id="PF12631">
    <property type="entry name" value="MnmE_helical"/>
    <property type="match status" value="1"/>
</dbReference>
<accession>A0AAN7HFZ9</accession>
<sequence length="568" mass="61330">MFWYALRRLATQRLRGLRGVPVRFHNPSWRLHCRCIHDLSGFPKVDDPPLISNDTIYALSSGLGRAGIAVIRISGPGCLDVYRRLCPTRDPPKPRYAGVRTLFEPDPVFTSKPNILDNDALILYFPSPKTVTGEDVLELHVHGGPATVKAVLSAIRKCSSSTKIRYAEPGEFTRRAFINGRLDLAQVESLGDTLAAETEQQRRAAVRGNSGVLGKTYDSWREQLLLARGEIEALIDFSEDQHFDESPAELLTNVTKLVERIVNSIQLYKLGSRRSELLRNGIRIALLGPPNAGKSSLMNLIVGREASIVSSEAGTTRDVVEASLDIRGYLCSFADTAGIRTNLSDASSTSEGSPASAIGAIEEEGIRRARQKALESDVIIALASVEVASSGGHRINYDIETLQLAAAAQKGLVAVNKADVVSPDALNSLLEDFKASALGSVGGLRDVEPLIISCKTAASPPPVAELTDPGGIHGLTEKLAESFSDLTSVPSGMQHLLGVTERQNQLLSECEQHLLDFMTEAKKGDPHDEPDVVLAAEHLRLAAIRLASITGRGESGDVEEVLGVIFEK</sequence>
<evidence type="ECO:0000259" key="7">
    <source>
        <dbReference type="Pfam" id="PF10396"/>
    </source>
</evidence>
<dbReference type="Gene3D" id="3.30.1360.120">
    <property type="entry name" value="Probable tRNA modification gtpase trme, domain 1"/>
    <property type="match status" value="1"/>
</dbReference>
<reference evidence="9" key="2">
    <citation type="submission" date="2023-05" db="EMBL/GenBank/DDBJ databases">
        <authorList>
            <consortium name="Lawrence Berkeley National Laboratory"/>
            <person name="Steindorff A."/>
            <person name="Hensen N."/>
            <person name="Bonometti L."/>
            <person name="Westerberg I."/>
            <person name="Brannstrom I.O."/>
            <person name="Guillou S."/>
            <person name="Cros-Aarteil S."/>
            <person name="Calhoun S."/>
            <person name="Haridas S."/>
            <person name="Kuo A."/>
            <person name="Mondo S."/>
            <person name="Pangilinan J."/>
            <person name="Riley R."/>
            <person name="Labutti K."/>
            <person name="Andreopoulos B."/>
            <person name="Lipzen A."/>
            <person name="Chen C."/>
            <person name="Yanf M."/>
            <person name="Daum C."/>
            <person name="Ng V."/>
            <person name="Clum A."/>
            <person name="Ohm R."/>
            <person name="Martin F."/>
            <person name="Silar P."/>
            <person name="Natvig D."/>
            <person name="Lalanne C."/>
            <person name="Gautier V."/>
            <person name="Ament-Velasquez S.L."/>
            <person name="Kruys A."/>
            <person name="Hutchinson M.I."/>
            <person name="Powell A.J."/>
            <person name="Barry K."/>
            <person name="Miller A.N."/>
            <person name="Grigoriev I.V."/>
            <person name="Debuchy R."/>
            <person name="Gladieux P."/>
            <person name="Thoren M.H."/>
            <person name="Johannesson H."/>
        </authorList>
    </citation>
    <scope>NUCLEOTIDE SEQUENCE</scope>
    <source>
        <strain evidence="9">CBS 532.94</strain>
    </source>
</reference>
<keyword evidence="5" id="KW-0342">GTP-binding</keyword>
<dbReference type="AlphaFoldDB" id="A0AAN7HFZ9"/>
<comment type="subcellular location">
    <subcellularLocation>
        <location evidence="1">Mitochondrion</location>
    </subcellularLocation>
</comment>
<evidence type="ECO:0000259" key="8">
    <source>
        <dbReference type="Pfam" id="PF12631"/>
    </source>
</evidence>
<dbReference type="SUPFAM" id="SSF116878">
    <property type="entry name" value="TrmE connector domain"/>
    <property type="match status" value="1"/>
</dbReference>
<dbReference type="GO" id="GO:0003924">
    <property type="term" value="F:GTPase activity"/>
    <property type="evidence" value="ECO:0007669"/>
    <property type="project" value="InterPro"/>
</dbReference>
<evidence type="ECO:0000259" key="6">
    <source>
        <dbReference type="Pfam" id="PF01926"/>
    </source>
</evidence>
<dbReference type="InterPro" id="IPR004520">
    <property type="entry name" value="GTPase_MnmE"/>
</dbReference>
<dbReference type="InterPro" id="IPR005225">
    <property type="entry name" value="Small_GTP-bd"/>
</dbReference>
<gene>
    <name evidence="9" type="ORF">C8A03DRAFT_13211</name>
</gene>
<dbReference type="InterPro" id="IPR031168">
    <property type="entry name" value="G_TrmE"/>
</dbReference>
<dbReference type="InterPro" id="IPR025867">
    <property type="entry name" value="MnmE_helical"/>
</dbReference>
<dbReference type="SUPFAM" id="SSF103025">
    <property type="entry name" value="Folate-binding domain"/>
    <property type="match status" value="1"/>
</dbReference>
<dbReference type="CDD" id="cd14858">
    <property type="entry name" value="TrmE_N"/>
    <property type="match status" value="1"/>
</dbReference>
<dbReference type="SUPFAM" id="SSF52540">
    <property type="entry name" value="P-loop containing nucleoside triphosphate hydrolases"/>
    <property type="match status" value="1"/>
</dbReference>
<dbReference type="Proteomes" id="UP001303760">
    <property type="component" value="Unassembled WGS sequence"/>
</dbReference>
<feature type="domain" description="GTP-binding protein TrmE N-terminal" evidence="7">
    <location>
        <begin position="55"/>
        <end position="181"/>
    </location>
</feature>
<dbReference type="PANTHER" id="PTHR42714">
    <property type="entry name" value="TRNA MODIFICATION GTPASE GTPBP3"/>
    <property type="match status" value="1"/>
</dbReference>
<name>A0AAN7HFZ9_9PEZI</name>
<proteinExistence type="inferred from homology"/>
<dbReference type="InterPro" id="IPR006073">
    <property type="entry name" value="GTP-bd"/>
</dbReference>
<evidence type="ECO:0000256" key="4">
    <source>
        <dbReference type="ARBA" id="ARBA00022741"/>
    </source>
</evidence>
<dbReference type="NCBIfam" id="TIGR00231">
    <property type="entry name" value="small_GTP"/>
    <property type="match status" value="1"/>
</dbReference>
<dbReference type="InterPro" id="IPR027417">
    <property type="entry name" value="P-loop_NTPase"/>
</dbReference>
<dbReference type="PANTHER" id="PTHR42714:SF2">
    <property type="entry name" value="TRNA MODIFICATION GTPASE GTPBP3, MITOCHONDRIAL"/>
    <property type="match status" value="1"/>
</dbReference>
<protein>
    <submittedName>
        <fullName evidence="9">GTP-binding protein TrmE N-terminus-domain-containing protein</fullName>
    </submittedName>
</protein>
<dbReference type="GO" id="GO:0002098">
    <property type="term" value="P:tRNA wobble uridine modification"/>
    <property type="evidence" value="ECO:0007669"/>
    <property type="project" value="TreeGrafter"/>
</dbReference>
<dbReference type="CDD" id="cd04164">
    <property type="entry name" value="trmE"/>
    <property type="match status" value="1"/>
</dbReference>
<feature type="domain" description="G" evidence="6">
    <location>
        <begin position="283"/>
        <end position="403"/>
    </location>
</feature>
<dbReference type="GO" id="GO:0005739">
    <property type="term" value="C:mitochondrion"/>
    <property type="evidence" value="ECO:0007669"/>
    <property type="project" value="UniProtKB-SubCell"/>
</dbReference>
<keyword evidence="10" id="KW-1185">Reference proteome</keyword>
<dbReference type="InterPro" id="IPR027368">
    <property type="entry name" value="MnmE_dom2"/>
</dbReference>
<evidence type="ECO:0000256" key="2">
    <source>
        <dbReference type="ARBA" id="ARBA00011043"/>
    </source>
</evidence>
<dbReference type="EMBL" id="MU860039">
    <property type="protein sequence ID" value="KAK4240470.1"/>
    <property type="molecule type" value="Genomic_DNA"/>
</dbReference>
<evidence type="ECO:0000313" key="9">
    <source>
        <dbReference type="EMBL" id="KAK4240470.1"/>
    </source>
</evidence>
<dbReference type="GO" id="GO:0030488">
    <property type="term" value="P:tRNA methylation"/>
    <property type="evidence" value="ECO:0007669"/>
    <property type="project" value="TreeGrafter"/>
</dbReference>
<dbReference type="NCBIfam" id="NF003661">
    <property type="entry name" value="PRK05291.1-3"/>
    <property type="match status" value="1"/>
</dbReference>
<evidence type="ECO:0000256" key="1">
    <source>
        <dbReference type="ARBA" id="ARBA00004173"/>
    </source>
</evidence>
<dbReference type="FunFam" id="3.30.1360.120:FF:000007">
    <property type="entry name" value="tRNA modification GTPase GTPBP3, mitochondrial"/>
    <property type="match status" value="1"/>
</dbReference>
<comment type="caution">
    <text evidence="9">The sequence shown here is derived from an EMBL/GenBank/DDBJ whole genome shotgun (WGS) entry which is preliminary data.</text>
</comment>
<dbReference type="Pfam" id="PF10396">
    <property type="entry name" value="TrmE_N"/>
    <property type="match status" value="1"/>
</dbReference>
<evidence type="ECO:0000313" key="10">
    <source>
        <dbReference type="Proteomes" id="UP001303760"/>
    </source>
</evidence>
<keyword evidence="3" id="KW-0819">tRNA processing</keyword>